<dbReference type="InterPro" id="IPR013249">
    <property type="entry name" value="RNA_pol_sigma70_r4_t2"/>
</dbReference>
<evidence type="ECO:0000313" key="7">
    <source>
        <dbReference type="EMBL" id="GBG10514.1"/>
    </source>
</evidence>
<dbReference type="NCBIfam" id="TIGR02937">
    <property type="entry name" value="sigma70-ECF"/>
    <property type="match status" value="1"/>
</dbReference>
<dbReference type="Pfam" id="PF08281">
    <property type="entry name" value="Sigma70_r4_2"/>
    <property type="match status" value="1"/>
</dbReference>
<feature type="domain" description="RNA polymerase sigma factor 70 region 4 type 2" evidence="6">
    <location>
        <begin position="112"/>
        <end position="163"/>
    </location>
</feature>
<dbReference type="GO" id="GO:0006352">
    <property type="term" value="P:DNA-templated transcription initiation"/>
    <property type="evidence" value="ECO:0007669"/>
    <property type="project" value="InterPro"/>
</dbReference>
<evidence type="ECO:0000256" key="3">
    <source>
        <dbReference type="ARBA" id="ARBA00023082"/>
    </source>
</evidence>
<dbReference type="CDD" id="cd06171">
    <property type="entry name" value="Sigma70_r4"/>
    <property type="match status" value="1"/>
</dbReference>
<dbReference type="InterPro" id="IPR039425">
    <property type="entry name" value="RNA_pol_sigma-70-like"/>
</dbReference>
<dbReference type="InterPro" id="IPR013325">
    <property type="entry name" value="RNA_pol_sigma_r2"/>
</dbReference>
<proteinExistence type="inferred from homology"/>
<dbReference type="SUPFAM" id="SSF88659">
    <property type="entry name" value="Sigma3 and sigma4 domains of RNA polymerase sigma factors"/>
    <property type="match status" value="1"/>
</dbReference>
<keyword evidence="8" id="KW-1185">Reference proteome</keyword>
<dbReference type="Pfam" id="PF04542">
    <property type="entry name" value="Sigma70_r2"/>
    <property type="match status" value="1"/>
</dbReference>
<keyword evidence="3" id="KW-0731">Sigma factor</keyword>
<accession>A0A2R5F3I7</accession>
<protein>
    <recommendedName>
        <fullName evidence="9">RNA polymerase sigma factor</fullName>
    </recommendedName>
</protein>
<dbReference type="AlphaFoldDB" id="A0A2R5F3I7"/>
<evidence type="ECO:0000256" key="4">
    <source>
        <dbReference type="ARBA" id="ARBA00023163"/>
    </source>
</evidence>
<dbReference type="SUPFAM" id="SSF88946">
    <property type="entry name" value="Sigma2 domain of RNA polymerase sigma factors"/>
    <property type="match status" value="1"/>
</dbReference>
<organism evidence="7 8">
    <name type="scientific">Paenibacillus agaridevorans</name>
    <dbReference type="NCBI Taxonomy" id="171404"/>
    <lineage>
        <taxon>Bacteria</taxon>
        <taxon>Bacillati</taxon>
        <taxon>Bacillota</taxon>
        <taxon>Bacilli</taxon>
        <taxon>Bacillales</taxon>
        <taxon>Paenibacillaceae</taxon>
        <taxon>Paenibacillus</taxon>
    </lineage>
</organism>
<sequence length="176" mass="20780">MKQEIISRVIQGDRDAFRSLYDEYFDYAMRTAMLVTKHGERAKDAVQETFLRVYRNIWQYDSSKPFKPWLYCILLRECYRVMEREKKVVPLAGELELERVGVEPKLPDTSLDVYDALQSLPDMYRIPLILKYLHDYSEKEIAETLELNVNTLKSRLLKGREKMRDRLGGEPHGSKA</sequence>
<dbReference type="Gene3D" id="1.10.1740.10">
    <property type="match status" value="1"/>
</dbReference>
<dbReference type="InterPro" id="IPR014284">
    <property type="entry name" value="RNA_pol_sigma-70_dom"/>
</dbReference>
<dbReference type="PANTHER" id="PTHR43133:SF60">
    <property type="entry name" value="RNA POLYMERASE SIGMA FACTOR SIGV"/>
    <property type="match status" value="1"/>
</dbReference>
<dbReference type="InterPro" id="IPR036388">
    <property type="entry name" value="WH-like_DNA-bd_sf"/>
</dbReference>
<evidence type="ECO:0000259" key="5">
    <source>
        <dbReference type="Pfam" id="PF04542"/>
    </source>
</evidence>
<comment type="caution">
    <text evidence="7">The sequence shown here is derived from an EMBL/GenBank/DDBJ whole genome shotgun (WGS) entry which is preliminary data.</text>
</comment>
<evidence type="ECO:0000259" key="6">
    <source>
        <dbReference type="Pfam" id="PF08281"/>
    </source>
</evidence>
<name>A0A2R5F3I7_9BACL</name>
<dbReference type="Gene3D" id="1.10.10.10">
    <property type="entry name" value="Winged helix-like DNA-binding domain superfamily/Winged helix DNA-binding domain"/>
    <property type="match status" value="1"/>
</dbReference>
<dbReference type="InterPro" id="IPR007627">
    <property type="entry name" value="RNA_pol_sigma70_r2"/>
</dbReference>
<comment type="similarity">
    <text evidence="1">Belongs to the sigma-70 factor family. ECF subfamily.</text>
</comment>
<evidence type="ECO:0000313" key="8">
    <source>
        <dbReference type="Proteomes" id="UP000245202"/>
    </source>
</evidence>
<dbReference type="Proteomes" id="UP000245202">
    <property type="component" value="Unassembled WGS sequence"/>
</dbReference>
<gene>
    <name evidence="7" type="ORF">PAT3040_05255</name>
</gene>
<feature type="domain" description="RNA polymerase sigma-70 region 2" evidence="5">
    <location>
        <begin position="20"/>
        <end position="86"/>
    </location>
</feature>
<evidence type="ECO:0000256" key="1">
    <source>
        <dbReference type="ARBA" id="ARBA00010641"/>
    </source>
</evidence>
<dbReference type="InterPro" id="IPR013324">
    <property type="entry name" value="RNA_pol_sigma_r3/r4-like"/>
</dbReference>
<dbReference type="GO" id="GO:0003677">
    <property type="term" value="F:DNA binding"/>
    <property type="evidence" value="ECO:0007669"/>
    <property type="project" value="InterPro"/>
</dbReference>
<reference evidence="7 8" key="1">
    <citation type="submission" date="2017-08" db="EMBL/GenBank/DDBJ databases">
        <title>Substantial Increase in Enzyme Production by Combined Drug-Resistance Mutations in Paenibacillus agaridevorans.</title>
        <authorList>
            <person name="Tanaka Y."/>
            <person name="Funane K."/>
            <person name="Hosaka T."/>
            <person name="Shiwa Y."/>
            <person name="Fujita N."/>
            <person name="Miyazaki T."/>
            <person name="Yoshikawa H."/>
            <person name="Murakami K."/>
            <person name="Kasahara K."/>
            <person name="Inaoka T."/>
            <person name="Hiraga Y."/>
            <person name="Ochi K."/>
        </authorList>
    </citation>
    <scope>NUCLEOTIDE SEQUENCE [LARGE SCALE GENOMIC DNA]</scope>
    <source>
        <strain evidence="7 8">T-3040</strain>
    </source>
</reference>
<evidence type="ECO:0008006" key="9">
    <source>
        <dbReference type="Google" id="ProtNLM"/>
    </source>
</evidence>
<dbReference type="PANTHER" id="PTHR43133">
    <property type="entry name" value="RNA POLYMERASE ECF-TYPE SIGMA FACTO"/>
    <property type="match status" value="1"/>
</dbReference>
<keyword evidence="4" id="KW-0804">Transcription</keyword>
<dbReference type="RefSeq" id="WP_181376836.1">
    <property type="nucleotide sequence ID" value="NZ_BDQX01000327.1"/>
</dbReference>
<evidence type="ECO:0000256" key="2">
    <source>
        <dbReference type="ARBA" id="ARBA00023015"/>
    </source>
</evidence>
<dbReference type="GO" id="GO:0016987">
    <property type="term" value="F:sigma factor activity"/>
    <property type="evidence" value="ECO:0007669"/>
    <property type="project" value="UniProtKB-KW"/>
</dbReference>
<keyword evidence="2" id="KW-0805">Transcription regulation</keyword>
<dbReference type="EMBL" id="BDQX01000327">
    <property type="protein sequence ID" value="GBG10514.1"/>
    <property type="molecule type" value="Genomic_DNA"/>
</dbReference>